<proteinExistence type="predicted"/>
<dbReference type="KEGG" id="dosa:Os05g0187966"/>
<dbReference type="AlphaFoldDB" id="C7J2M3"/>
<evidence type="ECO:0000313" key="1">
    <source>
        <dbReference type="EMBL" id="BAH92981.1"/>
    </source>
</evidence>
<evidence type="ECO:0000313" key="2">
    <source>
        <dbReference type="Proteomes" id="UP000000763"/>
    </source>
</evidence>
<sequence>MEAFELGSSLKVAIYKFVNNATKDLDNMQPILEKDIDNLPTAGFPSVLYTMMCHESNLSLD</sequence>
<accession>C7J2M3</accession>
<reference evidence="2" key="2">
    <citation type="journal article" date="2008" name="Nucleic Acids Res.">
        <title>The rice annotation project database (RAP-DB): 2008 update.</title>
        <authorList>
            <consortium name="The rice annotation project (RAP)"/>
        </authorList>
    </citation>
    <scope>GENOME REANNOTATION</scope>
    <source>
        <strain evidence="2">cv. Nipponbare</strain>
    </source>
</reference>
<gene>
    <name evidence="1" type="ordered locus">Os05g0187966</name>
</gene>
<protein>
    <submittedName>
        <fullName evidence="1">Os05g0187966 protein</fullName>
    </submittedName>
</protein>
<dbReference type="Proteomes" id="UP000000763">
    <property type="component" value="Chromosome 5"/>
</dbReference>
<dbReference type="EMBL" id="AP008211">
    <property type="protein sequence ID" value="BAH92981.1"/>
    <property type="molecule type" value="Genomic_DNA"/>
</dbReference>
<name>C7J2M3_ORYSJ</name>
<reference evidence="1 2" key="1">
    <citation type="journal article" date="2005" name="Nature">
        <title>The map-based sequence of the rice genome.</title>
        <authorList>
            <consortium name="International rice genome sequencing project (IRGSP)"/>
            <person name="Matsumoto T."/>
            <person name="Wu J."/>
            <person name="Kanamori H."/>
            <person name="Katayose Y."/>
            <person name="Fujisawa M."/>
            <person name="Namiki N."/>
            <person name="Mizuno H."/>
            <person name="Yamamoto K."/>
            <person name="Antonio B.A."/>
            <person name="Baba T."/>
            <person name="Sakata K."/>
            <person name="Nagamura Y."/>
            <person name="Aoki H."/>
            <person name="Arikawa K."/>
            <person name="Arita K."/>
            <person name="Bito T."/>
            <person name="Chiden Y."/>
            <person name="Fujitsuka N."/>
            <person name="Fukunaka R."/>
            <person name="Hamada M."/>
            <person name="Harada C."/>
            <person name="Hayashi A."/>
            <person name="Hijishita S."/>
            <person name="Honda M."/>
            <person name="Hosokawa S."/>
            <person name="Ichikawa Y."/>
            <person name="Idonuma A."/>
            <person name="Iijima M."/>
            <person name="Ikeda M."/>
            <person name="Ikeno M."/>
            <person name="Ito K."/>
            <person name="Ito S."/>
            <person name="Ito T."/>
            <person name="Ito Y."/>
            <person name="Ito Y."/>
            <person name="Iwabuchi A."/>
            <person name="Kamiya K."/>
            <person name="Karasawa W."/>
            <person name="Kurita K."/>
            <person name="Katagiri S."/>
            <person name="Kikuta A."/>
            <person name="Kobayashi H."/>
            <person name="Kobayashi N."/>
            <person name="Machita K."/>
            <person name="Maehara T."/>
            <person name="Masukawa M."/>
            <person name="Mizubayashi T."/>
            <person name="Mukai Y."/>
            <person name="Nagasaki H."/>
            <person name="Nagata Y."/>
            <person name="Naito S."/>
            <person name="Nakashima M."/>
            <person name="Nakama Y."/>
            <person name="Nakamichi Y."/>
            <person name="Nakamura M."/>
            <person name="Meguro A."/>
            <person name="Negishi M."/>
            <person name="Ohta I."/>
            <person name="Ohta T."/>
            <person name="Okamoto M."/>
            <person name="Ono N."/>
            <person name="Saji S."/>
            <person name="Sakaguchi M."/>
            <person name="Sakai K."/>
            <person name="Shibata M."/>
            <person name="Shimokawa T."/>
            <person name="Song J."/>
            <person name="Takazaki Y."/>
            <person name="Terasawa K."/>
            <person name="Tsugane M."/>
            <person name="Tsuji K."/>
            <person name="Ueda S."/>
            <person name="Waki K."/>
            <person name="Yamagata H."/>
            <person name="Yamamoto M."/>
            <person name="Yamamoto S."/>
            <person name="Yamane H."/>
            <person name="Yoshiki S."/>
            <person name="Yoshihara R."/>
            <person name="Yukawa K."/>
            <person name="Zhong H."/>
            <person name="Yano M."/>
            <person name="Yuan Q."/>
            <person name="Ouyang S."/>
            <person name="Liu J."/>
            <person name="Jones K.M."/>
            <person name="Gansberger K."/>
            <person name="Moffat K."/>
            <person name="Hill J."/>
            <person name="Bera J."/>
            <person name="Fadrosh D."/>
            <person name="Jin S."/>
            <person name="Johri S."/>
            <person name="Kim M."/>
            <person name="Overton L."/>
            <person name="Reardon M."/>
            <person name="Tsitrin T."/>
            <person name="Vuong H."/>
            <person name="Weaver B."/>
            <person name="Ciecko A."/>
            <person name="Tallon L."/>
            <person name="Jackson J."/>
            <person name="Pai G."/>
            <person name="Aken S.V."/>
            <person name="Utterback T."/>
            <person name="Reidmuller S."/>
            <person name="Feldblyum T."/>
            <person name="Hsiao J."/>
            <person name="Zismann V."/>
            <person name="Iobst S."/>
            <person name="de Vazeille A.R."/>
            <person name="Buell C.R."/>
            <person name="Ying K."/>
            <person name="Li Y."/>
            <person name="Lu T."/>
            <person name="Huang Y."/>
            <person name="Zhao Q."/>
            <person name="Feng Q."/>
            <person name="Zhang L."/>
            <person name="Zhu J."/>
            <person name="Weng Q."/>
            <person name="Mu J."/>
            <person name="Lu Y."/>
            <person name="Fan D."/>
            <person name="Liu Y."/>
            <person name="Guan J."/>
            <person name="Zhang Y."/>
            <person name="Yu S."/>
            <person name="Liu X."/>
            <person name="Zhang Y."/>
            <person name="Hong G."/>
            <person name="Han B."/>
            <person name="Choisne N."/>
            <person name="Demange N."/>
            <person name="Orjeda G."/>
            <person name="Samain S."/>
            <person name="Cattolico L."/>
            <person name="Pelletier E."/>
            <person name="Couloux A."/>
            <person name="Segurens B."/>
            <person name="Wincker P."/>
            <person name="D'Hont A."/>
            <person name="Scarpelli C."/>
            <person name="Weissenbach J."/>
            <person name="Salanoubat M."/>
            <person name="Quetier F."/>
            <person name="Yu Y."/>
            <person name="Kim H.R."/>
            <person name="Rambo T."/>
            <person name="Currie J."/>
            <person name="Collura K."/>
            <person name="Luo M."/>
            <person name="Yang T."/>
            <person name="Ammiraju J.S.S."/>
            <person name="Engler F."/>
            <person name="Soderlund C."/>
            <person name="Wing R.A."/>
            <person name="Palmer L.E."/>
            <person name="de la Bastide M."/>
            <person name="Spiegel L."/>
            <person name="Nascimento L."/>
            <person name="Zutavern T."/>
            <person name="O'Shaughnessy A."/>
            <person name="Dike S."/>
            <person name="Dedhia N."/>
            <person name="Preston R."/>
            <person name="Balija V."/>
            <person name="McCombie W.R."/>
            <person name="Chow T."/>
            <person name="Chen H."/>
            <person name="Chung M."/>
            <person name="Chen C."/>
            <person name="Shaw J."/>
            <person name="Wu H."/>
            <person name="Hsiao K."/>
            <person name="Chao Y."/>
            <person name="Chu M."/>
            <person name="Cheng C."/>
            <person name="Hour A."/>
            <person name="Lee P."/>
            <person name="Lin S."/>
            <person name="Lin Y."/>
            <person name="Liou J."/>
            <person name="Liu S."/>
            <person name="Hsing Y."/>
            <person name="Raghuvanshi S."/>
            <person name="Mohanty A."/>
            <person name="Bharti A.K."/>
            <person name="Gaur A."/>
            <person name="Gupta V."/>
            <person name="Kumar D."/>
            <person name="Ravi V."/>
            <person name="Vij S."/>
            <person name="Kapur A."/>
            <person name="Khurana P."/>
            <person name="Khurana P."/>
            <person name="Khurana J.P."/>
            <person name="Tyagi A.K."/>
            <person name="Gaikwad K."/>
            <person name="Singh A."/>
            <person name="Dalal V."/>
            <person name="Srivastava S."/>
            <person name="Dixit A."/>
            <person name="Pal A.K."/>
            <person name="Ghazi I.A."/>
            <person name="Yadav M."/>
            <person name="Pandit A."/>
            <person name="Bhargava A."/>
            <person name="Sureshbabu K."/>
            <person name="Batra K."/>
            <person name="Sharma T.R."/>
            <person name="Mohapatra T."/>
            <person name="Singh N.K."/>
            <person name="Messing J."/>
            <person name="Nelson A.B."/>
            <person name="Fuks G."/>
            <person name="Kavchok S."/>
            <person name="Keizer G."/>
            <person name="Linton E."/>
            <person name="Llaca V."/>
            <person name="Song R."/>
            <person name="Tanyolac B."/>
            <person name="Young S."/>
            <person name="Ho-Il K."/>
            <person name="Hahn J.H."/>
            <person name="Sangsakoo G."/>
            <person name="Vanavichit A."/>
            <person name="de Mattos Luiz.A.T."/>
            <person name="Zimmer P.D."/>
            <person name="Malone G."/>
            <person name="Dellagostin O."/>
            <person name="de Oliveira A.C."/>
            <person name="Bevan M."/>
            <person name="Bancroft I."/>
            <person name="Minx P."/>
            <person name="Cordum H."/>
            <person name="Wilson R."/>
            <person name="Cheng Z."/>
            <person name="Jin W."/>
            <person name="Jiang J."/>
            <person name="Leong S.A."/>
            <person name="Iwama H."/>
            <person name="Gojobori T."/>
            <person name="Itoh T."/>
            <person name="Niimura Y."/>
            <person name="Fujii Y."/>
            <person name="Habara T."/>
            <person name="Sakai H."/>
            <person name="Sato Y."/>
            <person name="Wilson G."/>
            <person name="Kumar K."/>
            <person name="McCouch S."/>
            <person name="Juretic N."/>
            <person name="Hoen D."/>
            <person name="Wright S."/>
            <person name="Bruskiewich R."/>
            <person name="Bureau T."/>
            <person name="Miyao A."/>
            <person name="Hirochika H."/>
            <person name="Nishikawa T."/>
            <person name="Kadowaki K."/>
            <person name="Sugiura M."/>
            <person name="Burr B."/>
            <person name="Sasaki T."/>
        </authorList>
    </citation>
    <scope>NUCLEOTIDE SEQUENCE [LARGE SCALE GENOMIC DNA]</scope>
    <source>
        <strain evidence="2">cv. Nipponbare</strain>
    </source>
</reference>
<organism evidence="1 2">
    <name type="scientific">Oryza sativa subsp. japonica</name>
    <name type="common">Rice</name>
    <dbReference type="NCBI Taxonomy" id="39947"/>
    <lineage>
        <taxon>Eukaryota</taxon>
        <taxon>Viridiplantae</taxon>
        <taxon>Streptophyta</taxon>
        <taxon>Embryophyta</taxon>
        <taxon>Tracheophyta</taxon>
        <taxon>Spermatophyta</taxon>
        <taxon>Magnoliopsida</taxon>
        <taxon>Liliopsida</taxon>
        <taxon>Poales</taxon>
        <taxon>Poaceae</taxon>
        <taxon>BOP clade</taxon>
        <taxon>Oryzoideae</taxon>
        <taxon>Oryzeae</taxon>
        <taxon>Oryzinae</taxon>
        <taxon>Oryza</taxon>
        <taxon>Oryza sativa</taxon>
    </lineage>
</organism>